<keyword evidence="6" id="KW-1185">Reference proteome</keyword>
<dbReference type="SUPFAM" id="SSF46894">
    <property type="entry name" value="C-terminal effector domain of the bipartite response regulators"/>
    <property type="match status" value="1"/>
</dbReference>
<gene>
    <name evidence="5" type="ORF">NVS88_04305</name>
</gene>
<dbReference type="PROSITE" id="PS50110">
    <property type="entry name" value="RESPONSE_REGULATORY"/>
    <property type="match status" value="1"/>
</dbReference>
<dbReference type="RefSeq" id="WP_277832692.1">
    <property type="nucleotide sequence ID" value="NZ_JAAIVF010000003.1"/>
</dbReference>
<dbReference type="PANTHER" id="PTHR43214">
    <property type="entry name" value="TWO-COMPONENT RESPONSE REGULATOR"/>
    <property type="match status" value="1"/>
</dbReference>
<dbReference type="InterPro" id="IPR011006">
    <property type="entry name" value="CheY-like_superfamily"/>
</dbReference>
<dbReference type="PRINTS" id="PR00038">
    <property type="entry name" value="HTHLUXR"/>
</dbReference>
<feature type="domain" description="HTH luxR-type" evidence="3">
    <location>
        <begin position="136"/>
        <end position="201"/>
    </location>
</feature>
<dbReference type="EMBL" id="JANRHA010000002">
    <property type="protein sequence ID" value="MDG3013777.1"/>
    <property type="molecule type" value="Genomic_DNA"/>
</dbReference>
<organism evidence="5 6">
    <name type="scientific">Speluncibacter jeojiensis</name>
    <dbReference type="NCBI Taxonomy" id="2710754"/>
    <lineage>
        <taxon>Bacteria</taxon>
        <taxon>Bacillati</taxon>
        <taxon>Actinomycetota</taxon>
        <taxon>Actinomycetes</taxon>
        <taxon>Mycobacteriales</taxon>
        <taxon>Speluncibacteraceae</taxon>
        <taxon>Speluncibacter</taxon>
    </lineage>
</organism>
<dbReference type="GO" id="GO:0006355">
    <property type="term" value="P:regulation of DNA-templated transcription"/>
    <property type="evidence" value="ECO:0007669"/>
    <property type="project" value="InterPro"/>
</dbReference>
<dbReference type="InterPro" id="IPR000792">
    <property type="entry name" value="Tscrpt_reg_LuxR_C"/>
</dbReference>
<sequence>MKTIRVALVDDYEVVVQGLASMLRNYRDRVEVVELNANTDVCDVADIALYDSFANPQTDSTQIRDLVANPLVGKVVIYTWNFAKRSVSDALANGASGVVSKSLPAAQLVEALESVHRGDQQIHPSHEGAKIVAGDWPGREEGLTQREAEVLALITQGLSNVEIAETSGLALNSIKTYIRSCYRRIGVSSRTQAVLWGFEHGFLPDRSRARPSDVDDPRVR</sequence>
<evidence type="ECO:0000313" key="6">
    <source>
        <dbReference type="Proteomes" id="UP001152755"/>
    </source>
</evidence>
<keyword evidence="1" id="KW-0238">DNA-binding</keyword>
<feature type="domain" description="Response regulatory" evidence="4">
    <location>
        <begin position="5"/>
        <end position="116"/>
    </location>
</feature>
<evidence type="ECO:0000256" key="1">
    <source>
        <dbReference type="ARBA" id="ARBA00023125"/>
    </source>
</evidence>
<dbReference type="SMART" id="SM00421">
    <property type="entry name" value="HTH_LUXR"/>
    <property type="match status" value="1"/>
</dbReference>
<accession>A0A9X4RD56</accession>
<evidence type="ECO:0000259" key="4">
    <source>
        <dbReference type="PROSITE" id="PS50110"/>
    </source>
</evidence>
<dbReference type="Gene3D" id="3.40.50.2300">
    <property type="match status" value="1"/>
</dbReference>
<comment type="caution">
    <text evidence="5">The sequence shown here is derived from an EMBL/GenBank/DDBJ whole genome shotgun (WGS) entry which is preliminary data.</text>
</comment>
<name>A0A9X4RD56_9ACTN</name>
<dbReference type="InterPro" id="IPR039420">
    <property type="entry name" value="WalR-like"/>
</dbReference>
<dbReference type="SUPFAM" id="SSF52172">
    <property type="entry name" value="CheY-like"/>
    <property type="match status" value="1"/>
</dbReference>
<protein>
    <submittedName>
        <fullName evidence="5">Response regulator transcription factor</fullName>
    </submittedName>
</protein>
<dbReference type="GO" id="GO:0003677">
    <property type="term" value="F:DNA binding"/>
    <property type="evidence" value="ECO:0007669"/>
    <property type="project" value="UniProtKB-KW"/>
</dbReference>
<dbReference type="GO" id="GO:0000160">
    <property type="term" value="P:phosphorelay signal transduction system"/>
    <property type="evidence" value="ECO:0007669"/>
    <property type="project" value="InterPro"/>
</dbReference>
<dbReference type="InterPro" id="IPR001789">
    <property type="entry name" value="Sig_transdc_resp-reg_receiver"/>
</dbReference>
<keyword evidence="2" id="KW-0597">Phosphoprotein</keyword>
<dbReference type="PROSITE" id="PS50043">
    <property type="entry name" value="HTH_LUXR_2"/>
    <property type="match status" value="1"/>
</dbReference>
<evidence type="ECO:0000259" key="3">
    <source>
        <dbReference type="PROSITE" id="PS50043"/>
    </source>
</evidence>
<evidence type="ECO:0000313" key="5">
    <source>
        <dbReference type="EMBL" id="MDG3013777.1"/>
    </source>
</evidence>
<reference evidence="5" key="1">
    <citation type="submission" date="2022-08" db="EMBL/GenBank/DDBJ databases">
        <title>Genome analysis of Corynebacteriales strain.</title>
        <authorList>
            <person name="Lee S.D."/>
        </authorList>
    </citation>
    <scope>NUCLEOTIDE SEQUENCE</scope>
    <source>
        <strain evidence="5">D3-21</strain>
    </source>
</reference>
<dbReference type="CDD" id="cd06170">
    <property type="entry name" value="LuxR_C_like"/>
    <property type="match status" value="1"/>
</dbReference>
<feature type="modified residue" description="4-aspartylphosphate" evidence="2">
    <location>
        <position position="51"/>
    </location>
</feature>
<dbReference type="Pfam" id="PF00196">
    <property type="entry name" value="GerE"/>
    <property type="match status" value="1"/>
</dbReference>
<dbReference type="PANTHER" id="PTHR43214:SF43">
    <property type="entry name" value="TWO-COMPONENT RESPONSE REGULATOR"/>
    <property type="match status" value="1"/>
</dbReference>
<evidence type="ECO:0000256" key="2">
    <source>
        <dbReference type="PROSITE-ProRule" id="PRU00169"/>
    </source>
</evidence>
<dbReference type="AlphaFoldDB" id="A0A9X4RD56"/>
<proteinExistence type="predicted"/>
<dbReference type="InterPro" id="IPR016032">
    <property type="entry name" value="Sig_transdc_resp-reg_C-effctor"/>
</dbReference>
<dbReference type="Proteomes" id="UP001152755">
    <property type="component" value="Unassembled WGS sequence"/>
</dbReference>